<name>F4A0X6_MAHA5</name>
<dbReference type="OrthoDB" id="9814553at2"/>
<evidence type="ECO:0000259" key="1">
    <source>
        <dbReference type="PROSITE" id="PS50943"/>
    </source>
</evidence>
<dbReference type="KEGG" id="mas:Mahau_2932"/>
<dbReference type="STRING" id="697281.Mahau_2932"/>
<dbReference type="GO" id="GO:0003677">
    <property type="term" value="F:DNA binding"/>
    <property type="evidence" value="ECO:0007669"/>
    <property type="project" value="InterPro"/>
</dbReference>
<reference evidence="2 3" key="2">
    <citation type="journal article" date="2011" name="Stand. Genomic Sci.">
        <title>Complete genome sequence of Mahella australiensis type strain (50-1 BON).</title>
        <authorList>
            <person name="Sikorski J."/>
            <person name="Teshima H."/>
            <person name="Nolan M."/>
            <person name="Lucas S."/>
            <person name="Hammon N."/>
            <person name="Deshpande S."/>
            <person name="Cheng J.F."/>
            <person name="Pitluck S."/>
            <person name="Liolios K."/>
            <person name="Pagani I."/>
            <person name="Ivanova N."/>
            <person name="Huntemann M."/>
            <person name="Mavromatis K."/>
            <person name="Ovchinikova G."/>
            <person name="Pati A."/>
            <person name="Tapia R."/>
            <person name="Han C."/>
            <person name="Goodwin L."/>
            <person name="Chen A."/>
            <person name="Palaniappan K."/>
            <person name="Land M."/>
            <person name="Hauser L."/>
            <person name="Ngatchou-Djao O.D."/>
            <person name="Rohde M."/>
            <person name="Pukall R."/>
            <person name="Spring S."/>
            <person name="Abt B."/>
            <person name="Goker M."/>
            <person name="Detter J.C."/>
            <person name="Woyke T."/>
            <person name="Bristow J."/>
            <person name="Markowitz V."/>
            <person name="Hugenholtz P."/>
            <person name="Eisen J.A."/>
            <person name="Kyrpides N.C."/>
            <person name="Klenk H.P."/>
            <person name="Lapidus A."/>
        </authorList>
    </citation>
    <scope>NUCLEOTIDE SEQUENCE [LARGE SCALE GENOMIC DNA]</scope>
    <source>
        <strain evidence="3">DSM 15567 / CIP 107919 / 50-1 BON</strain>
    </source>
</reference>
<dbReference type="Gene3D" id="1.10.260.40">
    <property type="entry name" value="lambda repressor-like DNA-binding domains"/>
    <property type="match status" value="1"/>
</dbReference>
<dbReference type="PROSITE" id="PS50943">
    <property type="entry name" value="HTH_CROC1"/>
    <property type="match status" value="1"/>
</dbReference>
<dbReference type="Pfam" id="PF01381">
    <property type="entry name" value="HTH_3"/>
    <property type="match status" value="1"/>
</dbReference>
<protein>
    <submittedName>
        <fullName evidence="2">Helix-turn-helix domain protein</fullName>
    </submittedName>
</protein>
<dbReference type="eggNOG" id="COG1476">
    <property type="taxonomic scope" value="Bacteria"/>
</dbReference>
<accession>F4A0X6</accession>
<evidence type="ECO:0000313" key="2">
    <source>
        <dbReference type="EMBL" id="AEE98053.1"/>
    </source>
</evidence>
<dbReference type="RefSeq" id="WP_013782464.1">
    <property type="nucleotide sequence ID" value="NC_015520.1"/>
</dbReference>
<dbReference type="SMART" id="SM00530">
    <property type="entry name" value="HTH_XRE"/>
    <property type="match status" value="1"/>
</dbReference>
<evidence type="ECO:0000313" key="3">
    <source>
        <dbReference type="Proteomes" id="UP000008457"/>
    </source>
</evidence>
<organism evidence="2 3">
    <name type="scientific">Mahella australiensis (strain DSM 15567 / CIP 107919 / 50-1 BON)</name>
    <dbReference type="NCBI Taxonomy" id="697281"/>
    <lineage>
        <taxon>Bacteria</taxon>
        <taxon>Bacillati</taxon>
        <taxon>Bacillota</taxon>
        <taxon>Clostridia</taxon>
        <taxon>Thermoanaerobacterales</taxon>
        <taxon>Thermoanaerobacterales Family IV. Incertae Sedis</taxon>
        <taxon>Mahella</taxon>
    </lineage>
</organism>
<dbReference type="CDD" id="cd00093">
    <property type="entry name" value="HTH_XRE"/>
    <property type="match status" value="1"/>
</dbReference>
<gene>
    <name evidence="2" type="ordered locus">Mahau_2932</name>
</gene>
<dbReference type="EMBL" id="CP002360">
    <property type="protein sequence ID" value="AEE98053.1"/>
    <property type="molecule type" value="Genomic_DNA"/>
</dbReference>
<dbReference type="AlphaFoldDB" id="F4A0X6"/>
<dbReference type="InterPro" id="IPR010982">
    <property type="entry name" value="Lambda_DNA-bd_dom_sf"/>
</dbReference>
<dbReference type="InterPro" id="IPR001387">
    <property type="entry name" value="Cro/C1-type_HTH"/>
</dbReference>
<proteinExistence type="predicted"/>
<keyword evidence="3" id="KW-1185">Reference proteome</keyword>
<dbReference type="HOGENOM" id="CLU_066192_44_5_9"/>
<reference evidence="3" key="1">
    <citation type="submission" date="2010-11" db="EMBL/GenBank/DDBJ databases">
        <title>The complete genome of Mahella australiensis DSM 15567.</title>
        <authorList>
            <consortium name="US DOE Joint Genome Institute (JGI-PGF)"/>
            <person name="Lucas S."/>
            <person name="Copeland A."/>
            <person name="Lapidus A."/>
            <person name="Bruce D."/>
            <person name="Goodwin L."/>
            <person name="Pitluck S."/>
            <person name="Kyrpides N."/>
            <person name="Mavromatis K."/>
            <person name="Pagani I."/>
            <person name="Ivanova N."/>
            <person name="Teshima H."/>
            <person name="Brettin T."/>
            <person name="Detter J.C."/>
            <person name="Han C."/>
            <person name="Tapia R."/>
            <person name="Land M."/>
            <person name="Hauser L."/>
            <person name="Markowitz V."/>
            <person name="Cheng J.-F."/>
            <person name="Hugenholtz P."/>
            <person name="Woyke T."/>
            <person name="Wu D."/>
            <person name="Spring S."/>
            <person name="Pukall R."/>
            <person name="Steenblock K."/>
            <person name="Schneider S."/>
            <person name="Klenk H.-P."/>
            <person name="Eisen J.A."/>
        </authorList>
    </citation>
    <scope>NUCLEOTIDE SEQUENCE [LARGE SCALE GENOMIC DNA]</scope>
    <source>
        <strain evidence="3">DSM 15567 / CIP 107919 / 50-1 BON</strain>
    </source>
</reference>
<feature type="domain" description="HTH cro/C1-type" evidence="1">
    <location>
        <begin position="6"/>
        <end position="58"/>
    </location>
</feature>
<dbReference type="Proteomes" id="UP000008457">
    <property type="component" value="Chromosome"/>
</dbReference>
<sequence length="85" mass="9860">MERKKLIKLRGERSQTAVASELGISQQFLSYIERGERSPNIKLMKEFERYYETPMEELFPDIFITTNTTICGYKDGTVGDKTEMA</sequence>
<dbReference type="SUPFAM" id="SSF47413">
    <property type="entry name" value="lambda repressor-like DNA-binding domains"/>
    <property type="match status" value="1"/>
</dbReference>